<comment type="similarity">
    <text evidence="1">Belongs to the palmitoyl-protein thioesterase family.</text>
</comment>
<evidence type="ECO:0000256" key="8">
    <source>
        <dbReference type="ARBA" id="ARBA00031934"/>
    </source>
</evidence>
<keyword evidence="11" id="KW-1185">Reference proteome</keyword>
<evidence type="ECO:0000313" key="10">
    <source>
        <dbReference type="EMBL" id="KIW14089.1"/>
    </source>
</evidence>
<dbReference type="GO" id="GO:0008474">
    <property type="term" value="F:palmitoyl-(protein) hydrolase activity"/>
    <property type="evidence" value="ECO:0007669"/>
    <property type="project" value="UniProtKB-EC"/>
</dbReference>
<evidence type="ECO:0000256" key="9">
    <source>
        <dbReference type="SAM" id="SignalP"/>
    </source>
</evidence>
<keyword evidence="6" id="KW-1015">Disulfide bond</keyword>
<dbReference type="OrthoDB" id="10263094at2759"/>
<dbReference type="RefSeq" id="XP_016234305.1">
    <property type="nucleotide sequence ID" value="XM_016381203.1"/>
</dbReference>
<dbReference type="HOGENOM" id="CLU_050129_0_1_1"/>
<dbReference type="Proteomes" id="UP000053328">
    <property type="component" value="Unassembled WGS sequence"/>
</dbReference>
<dbReference type="STRING" id="91928.A0A0D2BS99"/>
<protein>
    <recommendedName>
        <fullName evidence="3">Palmitoyl-protein thioesterase 1</fullName>
        <ecNumber evidence="2">3.1.2.22</ecNumber>
    </recommendedName>
    <alternativeName>
        <fullName evidence="8">Palmitoyl-protein hydrolase 1</fullName>
    </alternativeName>
</protein>
<proteinExistence type="inferred from homology"/>
<dbReference type="PRINTS" id="PR00414">
    <property type="entry name" value="PPTHIESTRASE"/>
</dbReference>
<keyword evidence="7" id="KW-0325">Glycoprotein</keyword>
<evidence type="ECO:0000256" key="6">
    <source>
        <dbReference type="ARBA" id="ARBA00023157"/>
    </source>
</evidence>
<dbReference type="SUPFAM" id="SSF53474">
    <property type="entry name" value="alpha/beta-Hydrolases"/>
    <property type="match status" value="1"/>
</dbReference>
<gene>
    <name evidence="10" type="ORF">PV08_06870</name>
</gene>
<dbReference type="PANTHER" id="PTHR11247">
    <property type="entry name" value="PALMITOYL-PROTEIN THIOESTERASE/DOLICHYLDIPHOSPHATASE 1"/>
    <property type="match status" value="1"/>
</dbReference>
<reference evidence="10 11" key="1">
    <citation type="submission" date="2015-01" db="EMBL/GenBank/DDBJ databases">
        <title>The Genome Sequence of Exophiala spinifera CBS89968.</title>
        <authorList>
            <consortium name="The Broad Institute Genomics Platform"/>
            <person name="Cuomo C."/>
            <person name="de Hoog S."/>
            <person name="Gorbushina A."/>
            <person name="Stielow B."/>
            <person name="Teixiera M."/>
            <person name="Abouelleil A."/>
            <person name="Chapman S.B."/>
            <person name="Priest M."/>
            <person name="Young S.K."/>
            <person name="Wortman J."/>
            <person name="Nusbaum C."/>
            <person name="Birren B."/>
        </authorList>
    </citation>
    <scope>NUCLEOTIDE SEQUENCE [LARGE SCALE GENOMIC DNA]</scope>
    <source>
        <strain evidence="10 11">CBS 89968</strain>
    </source>
</reference>
<feature type="signal peptide" evidence="9">
    <location>
        <begin position="1"/>
        <end position="26"/>
    </location>
</feature>
<dbReference type="PANTHER" id="PTHR11247:SF8">
    <property type="entry name" value="PALMITOYL-PROTEIN THIOESTERASE 1"/>
    <property type="match status" value="1"/>
</dbReference>
<evidence type="ECO:0000256" key="7">
    <source>
        <dbReference type="ARBA" id="ARBA00023180"/>
    </source>
</evidence>
<dbReference type="InterPro" id="IPR002472">
    <property type="entry name" value="Palm_thioest"/>
</dbReference>
<dbReference type="FunFam" id="3.40.50.1820:FF:000107">
    <property type="entry name" value="Palmitoyl-protein thioesterase 1"/>
    <property type="match status" value="1"/>
</dbReference>
<evidence type="ECO:0000313" key="11">
    <source>
        <dbReference type="Proteomes" id="UP000053328"/>
    </source>
</evidence>
<dbReference type="EMBL" id="KN847496">
    <property type="protein sequence ID" value="KIW14089.1"/>
    <property type="molecule type" value="Genomic_DNA"/>
</dbReference>
<keyword evidence="4 9" id="KW-0732">Signal</keyword>
<dbReference type="Pfam" id="PF02089">
    <property type="entry name" value="Palm_thioest"/>
    <property type="match status" value="1"/>
</dbReference>
<sequence length="383" mass="41914">MQLQSITTLLALPAAALSFAWPPSTAEDFLQVLPDDNKIPLSPQLAITPEVAKESPKTQVVTLTRVGPQFGAFPAKPVGEETDDTPLPVVIWHGLGDSADAEGLKEIATLVEQVHPGTYTYLISATGAAGSEDRQASFFGNVTEELDFVCHALAGDKILATAPAIDAIGFSQGGQFLRGYVERCGGWAPKVRSLLTFGSQHNGIAEFQKCASSGDWMCHIANSLLKSGTVWSDFVQSRLVPAQYYRDTNDYENYLEHSNFLADINNEREEKNATYAENLAALEKFVMILFNGDRTVIPKETGWFAEVNLTSNAVTELRDRPIYKEDWIGLKKLDEKGGLDFIGLEGDHMQLVDDDLVGLFAKYFGPAGKKFVPLSLPLPELEL</sequence>
<dbReference type="InterPro" id="IPR029058">
    <property type="entry name" value="AB_hydrolase_fold"/>
</dbReference>
<evidence type="ECO:0000256" key="1">
    <source>
        <dbReference type="ARBA" id="ARBA00010758"/>
    </source>
</evidence>
<accession>A0A0D2BS99</accession>
<organism evidence="10 11">
    <name type="scientific">Exophiala spinifera</name>
    <dbReference type="NCBI Taxonomy" id="91928"/>
    <lineage>
        <taxon>Eukaryota</taxon>
        <taxon>Fungi</taxon>
        <taxon>Dikarya</taxon>
        <taxon>Ascomycota</taxon>
        <taxon>Pezizomycotina</taxon>
        <taxon>Eurotiomycetes</taxon>
        <taxon>Chaetothyriomycetidae</taxon>
        <taxon>Chaetothyriales</taxon>
        <taxon>Herpotrichiellaceae</taxon>
        <taxon>Exophiala</taxon>
    </lineage>
</organism>
<evidence type="ECO:0000256" key="5">
    <source>
        <dbReference type="ARBA" id="ARBA00022801"/>
    </source>
</evidence>
<evidence type="ECO:0000256" key="2">
    <source>
        <dbReference type="ARBA" id="ARBA00012423"/>
    </source>
</evidence>
<evidence type="ECO:0000256" key="4">
    <source>
        <dbReference type="ARBA" id="ARBA00022729"/>
    </source>
</evidence>
<dbReference type="GeneID" id="27333953"/>
<dbReference type="Gene3D" id="3.40.50.1820">
    <property type="entry name" value="alpha/beta hydrolase"/>
    <property type="match status" value="1"/>
</dbReference>
<keyword evidence="5" id="KW-0378">Hydrolase</keyword>
<name>A0A0D2BS99_9EURO</name>
<feature type="chain" id="PRO_5002239186" description="Palmitoyl-protein thioesterase 1" evidence="9">
    <location>
        <begin position="27"/>
        <end position="383"/>
    </location>
</feature>
<evidence type="ECO:0000256" key="3">
    <source>
        <dbReference type="ARBA" id="ARBA00014212"/>
    </source>
</evidence>
<dbReference type="VEuPathDB" id="FungiDB:PV08_06870"/>
<dbReference type="AlphaFoldDB" id="A0A0D2BS99"/>
<dbReference type="EC" id="3.1.2.22" evidence="2"/>